<protein>
    <submittedName>
        <fullName evidence="1">Uncharacterized protein</fullName>
    </submittedName>
</protein>
<proteinExistence type="predicted"/>
<dbReference type="OrthoDB" id="371679at2759"/>
<sequence length="683" mass="80938">MKHAEYYPNQNIVSINIQFNSWTKAFLNYLRIAENFVSSTKASIIIKKKKDVRNFHLYKIKLRLIYGNDLNGSNTTFVDEKMKKWITPLDDHLEQNSNLHSSPRSYENQNLINPNHDTKGKIKSNLIHNEQNNVRTSSEKAIHFNKIDERNDEIIDKVMKLNRFQVSTWNKKMDESKTQKGTKWTSSCVLNKRGDKEVDRDNLKNATRQLLREKKKGDKHLDIVHVLVEKNVISKDLSIFKKKDFSKYIFLPAYLSLKSAKIKSVHFLLNDKMSINLLLNLMVRKSKTNFLELSINKELNDMLKLKRFIIQCKSCNENVMICGNVNFILPNMYLNTTDFLEHAFCEECTTFTFDGIKDIDRNIFIFPNYLLFRLSLIKDSNLALQKNSVHQYRFLFFCNFCHNLLGYFENENHHTHSYHENKNMNDNLKKFLFDIIYESDKPGYVKLETVMFQSTCHENPYSQINEKDVFNSQQNGDEVTRVQKPSHKRSDTKEGLNFSNELIIREVIDTEMLNKEEDTNINPISNLNDKCQKFCGDINPKIYLLKHKIKMLLNEENIFKNYNNVIFLNEYMHSKCEKKNITIFYLRNNQKGKIIEVRIFIKMLYICKIMDPKICHNNFLDFQKVMKILYCVIKNENKFKFPNSETIDISKQLYEDILKMMISYSFRSDIFKGKFLSYLLLIN</sequence>
<dbReference type="EMBL" id="BDQF01000013">
    <property type="protein sequence ID" value="GAW82390.1"/>
    <property type="molecule type" value="Genomic_DNA"/>
</dbReference>
<name>A0A1Y1JJH6_PLAGO</name>
<reference evidence="2" key="1">
    <citation type="submission" date="2017-04" db="EMBL/GenBank/DDBJ databases">
        <title>Plasmodium gonderi genome.</title>
        <authorList>
            <person name="Arisue N."/>
            <person name="Honma H."/>
            <person name="Kawai S."/>
            <person name="Tougan T."/>
            <person name="Tanabe K."/>
            <person name="Horii T."/>
        </authorList>
    </citation>
    <scope>NUCLEOTIDE SEQUENCE [LARGE SCALE GENOMIC DNA]</scope>
    <source>
        <strain evidence="2">ATCC 30045</strain>
    </source>
</reference>
<dbReference type="Proteomes" id="UP000195521">
    <property type="component" value="Unassembled WGS sequence"/>
</dbReference>
<evidence type="ECO:0000313" key="2">
    <source>
        <dbReference type="Proteomes" id="UP000195521"/>
    </source>
</evidence>
<accession>A0A1Y1JJH6</accession>
<organism evidence="1 2">
    <name type="scientific">Plasmodium gonderi</name>
    <dbReference type="NCBI Taxonomy" id="77519"/>
    <lineage>
        <taxon>Eukaryota</taxon>
        <taxon>Sar</taxon>
        <taxon>Alveolata</taxon>
        <taxon>Apicomplexa</taxon>
        <taxon>Aconoidasida</taxon>
        <taxon>Haemosporida</taxon>
        <taxon>Plasmodiidae</taxon>
        <taxon>Plasmodium</taxon>
        <taxon>Plasmodium (Plasmodium)</taxon>
    </lineage>
</organism>
<keyword evidence="2" id="KW-1185">Reference proteome</keyword>
<gene>
    <name evidence="1" type="ORF">PGO_123880</name>
</gene>
<dbReference type="GeneID" id="39749127"/>
<evidence type="ECO:0000313" key="1">
    <source>
        <dbReference type="EMBL" id="GAW82390.1"/>
    </source>
</evidence>
<dbReference type="RefSeq" id="XP_028544979.1">
    <property type="nucleotide sequence ID" value="XM_028689178.1"/>
</dbReference>
<dbReference type="OMA" id="PNCLFFH"/>
<dbReference type="AlphaFoldDB" id="A0A1Y1JJH6"/>
<comment type="caution">
    <text evidence="1">The sequence shown here is derived from an EMBL/GenBank/DDBJ whole genome shotgun (WGS) entry which is preliminary data.</text>
</comment>